<dbReference type="AlphaFoldDB" id="X1HAA0"/>
<comment type="caution">
    <text evidence="2">The sequence shown here is derived from an EMBL/GenBank/DDBJ whole genome shotgun (WGS) entry which is preliminary data.</text>
</comment>
<keyword evidence="1" id="KW-0472">Membrane</keyword>
<evidence type="ECO:0000313" key="2">
    <source>
        <dbReference type="EMBL" id="GAH42253.1"/>
    </source>
</evidence>
<sequence>MRKSLRSNNTLDTHGFMTKKDAAEEAVSAAILAAIFVLFFMFLGHIN</sequence>
<evidence type="ECO:0000256" key="1">
    <source>
        <dbReference type="SAM" id="Phobius"/>
    </source>
</evidence>
<feature type="transmembrane region" description="Helical" evidence="1">
    <location>
        <begin position="26"/>
        <end position="46"/>
    </location>
</feature>
<organism evidence="2">
    <name type="scientific">marine sediment metagenome</name>
    <dbReference type="NCBI Taxonomy" id="412755"/>
    <lineage>
        <taxon>unclassified sequences</taxon>
        <taxon>metagenomes</taxon>
        <taxon>ecological metagenomes</taxon>
    </lineage>
</organism>
<reference evidence="2" key="1">
    <citation type="journal article" date="2014" name="Front. Microbiol.">
        <title>High frequency of phylogenetically diverse reductive dehalogenase-homologous genes in deep subseafloor sedimentary metagenomes.</title>
        <authorList>
            <person name="Kawai M."/>
            <person name="Futagami T."/>
            <person name="Toyoda A."/>
            <person name="Takaki Y."/>
            <person name="Nishi S."/>
            <person name="Hori S."/>
            <person name="Arai W."/>
            <person name="Tsubouchi T."/>
            <person name="Morono Y."/>
            <person name="Uchiyama I."/>
            <person name="Ito T."/>
            <person name="Fujiyama A."/>
            <person name="Inagaki F."/>
            <person name="Takami H."/>
        </authorList>
    </citation>
    <scope>NUCLEOTIDE SEQUENCE</scope>
    <source>
        <strain evidence="2">Expedition CK06-06</strain>
    </source>
</reference>
<dbReference type="EMBL" id="BARU01005852">
    <property type="protein sequence ID" value="GAH42253.1"/>
    <property type="molecule type" value="Genomic_DNA"/>
</dbReference>
<proteinExistence type="predicted"/>
<accession>X1HAA0</accession>
<protein>
    <submittedName>
        <fullName evidence="2">Uncharacterized protein</fullName>
    </submittedName>
</protein>
<keyword evidence="1" id="KW-0812">Transmembrane</keyword>
<keyword evidence="1" id="KW-1133">Transmembrane helix</keyword>
<gene>
    <name evidence="2" type="ORF">S03H2_11463</name>
</gene>
<name>X1HAA0_9ZZZZ</name>